<sequence>MDQRRDFNGETVSLSPSIGNWSFPCRSHYYSLERSERTVVR</sequence>
<comment type="caution">
    <text evidence="1">The sequence shown here is derived from an EMBL/GenBank/DDBJ whole genome shotgun (WGS) entry which is preliminary data.</text>
</comment>
<accession>A0ABV9S2U7</accession>
<dbReference type="InterPro" id="IPR045384">
    <property type="entry name" value="DUF6527"/>
</dbReference>
<evidence type="ECO:0000313" key="2">
    <source>
        <dbReference type="Proteomes" id="UP001595859"/>
    </source>
</evidence>
<dbReference type="Proteomes" id="UP001595859">
    <property type="component" value="Unassembled WGS sequence"/>
</dbReference>
<keyword evidence="2" id="KW-1185">Reference proteome</keyword>
<evidence type="ECO:0000313" key="1">
    <source>
        <dbReference type="EMBL" id="MFC4855982.1"/>
    </source>
</evidence>
<dbReference type="RefSeq" id="WP_378058088.1">
    <property type="nucleotide sequence ID" value="NZ_JBHSIS010000009.1"/>
</dbReference>
<reference evidence="2" key="1">
    <citation type="journal article" date="2019" name="Int. J. Syst. Evol. Microbiol.">
        <title>The Global Catalogue of Microorganisms (GCM) 10K type strain sequencing project: providing services to taxonomists for standard genome sequencing and annotation.</title>
        <authorList>
            <consortium name="The Broad Institute Genomics Platform"/>
            <consortium name="The Broad Institute Genome Sequencing Center for Infectious Disease"/>
            <person name="Wu L."/>
            <person name="Ma J."/>
        </authorList>
    </citation>
    <scope>NUCLEOTIDE SEQUENCE [LARGE SCALE GENOMIC DNA]</scope>
    <source>
        <strain evidence="2">ZS-22-S1</strain>
    </source>
</reference>
<proteinExistence type="predicted"/>
<gene>
    <name evidence="1" type="ORF">ACFPCV_20915</name>
</gene>
<organism evidence="1 2">
    <name type="scientific">Actinophytocola glycyrrhizae</name>
    <dbReference type="NCBI Taxonomy" id="2044873"/>
    <lineage>
        <taxon>Bacteria</taxon>
        <taxon>Bacillati</taxon>
        <taxon>Actinomycetota</taxon>
        <taxon>Actinomycetes</taxon>
        <taxon>Pseudonocardiales</taxon>
        <taxon>Pseudonocardiaceae</taxon>
    </lineage>
</organism>
<dbReference type="EMBL" id="JBHSIS010000009">
    <property type="protein sequence ID" value="MFC4855982.1"/>
    <property type="molecule type" value="Genomic_DNA"/>
</dbReference>
<protein>
    <submittedName>
        <fullName evidence="1">DUF6527 family protein</fullName>
    </submittedName>
</protein>
<dbReference type="Pfam" id="PF20137">
    <property type="entry name" value="BubE"/>
    <property type="match status" value="1"/>
</dbReference>
<name>A0ABV9S2U7_9PSEU</name>